<dbReference type="Pfam" id="PF00072">
    <property type="entry name" value="Response_reg"/>
    <property type="match status" value="1"/>
</dbReference>
<evidence type="ECO:0000313" key="6">
    <source>
        <dbReference type="Proteomes" id="UP000682739"/>
    </source>
</evidence>
<dbReference type="InterPro" id="IPR029787">
    <property type="entry name" value="Nucleotide_cyclase"/>
</dbReference>
<name>A0A975D9S7_9GAMM</name>
<feature type="modified residue" description="4-aspartylphosphate" evidence="1">
    <location>
        <position position="90"/>
    </location>
</feature>
<dbReference type="AlphaFoldDB" id="A0A975D9S7"/>
<dbReference type="PROSITE" id="PS50887">
    <property type="entry name" value="GGDEF"/>
    <property type="match status" value="1"/>
</dbReference>
<dbReference type="Pfam" id="PF00563">
    <property type="entry name" value="EAL"/>
    <property type="match status" value="1"/>
</dbReference>
<dbReference type="NCBIfam" id="TIGR00254">
    <property type="entry name" value="GGDEF"/>
    <property type="match status" value="1"/>
</dbReference>
<organism evidence="5 6">
    <name type="scientific">Psychrosphaera ytuae</name>
    <dbReference type="NCBI Taxonomy" id="2820710"/>
    <lineage>
        <taxon>Bacteria</taxon>
        <taxon>Pseudomonadati</taxon>
        <taxon>Pseudomonadota</taxon>
        <taxon>Gammaproteobacteria</taxon>
        <taxon>Alteromonadales</taxon>
        <taxon>Pseudoalteromonadaceae</taxon>
        <taxon>Psychrosphaera</taxon>
    </lineage>
</organism>
<gene>
    <name evidence="5" type="ORF">J1N51_10500</name>
</gene>
<dbReference type="PANTHER" id="PTHR33121">
    <property type="entry name" value="CYCLIC DI-GMP PHOSPHODIESTERASE PDEF"/>
    <property type="match status" value="1"/>
</dbReference>
<sequence length="752" mass="84864">MASKYTSKSEPYLFAGQSLHDDSESEVLDHLPAWNILVVDDEPEVHKVTQMALENMVISGRRLQFLNAYSGYEAKEILAKKPNIAVTLLDVVMESDDAGLKLVRTIREELQLKDIRIILRTGQPGYAPEERVVIDYDINDYVTKTELTRNRLLTTLCTAIRSYQQIKHINESRDFLQKLNVMNSTLIEQKSFVSFVRRLVLMSIDLFSARGPGVFLLNSSEQRDSVDKFYVEFSNDELYSFSGQLCREIIPTYDVGLIEKALQKKSSIIDRDRLILYIPSKSCVGILIIYDADSECIRNELVESFVSNMASDLDNSLLLKKVSDIAFLDEMTQMPNRSRFIQHLDDFVKPDSQMDTVMLLDIEHFSDINDGLGQEAGNNLLVGVAERLNRQFGDDAIICRVGADIFGLIGSGEKLHEYSVLAIFDQPFKVSNNQIPVNARLGICRKPDSSESGLTVIKHANIALNKAKKDSQSRFNVYRPEMEDETSWRLSMIRKLTDDFFESKLQVWYQPQVDIETEKVIGVEALLRWPNDDGGFISPLTFIPLAEYTGLIVDIGAWVLEQSCIEVNRLKKLGHGRLRVAVNVSMPQFKNGHFVDDVISVAKAYGIPPEDIELEITESVVMDDTHHVISALEKLRANGFTVAIDDFGTGFSSLSYLHKLPLNRLKVDREFIREIGEGGDGAIAETIVELGQKLGLEVIAEGIETKVQLEYIKKLGCDEAQGYYFAKPMPGYELERFLSELNANSETKDKAS</sequence>
<dbReference type="InterPro" id="IPR000160">
    <property type="entry name" value="GGDEF_dom"/>
</dbReference>
<dbReference type="SUPFAM" id="SSF52172">
    <property type="entry name" value="CheY-like"/>
    <property type="match status" value="1"/>
</dbReference>
<dbReference type="Pfam" id="PF00990">
    <property type="entry name" value="GGDEF"/>
    <property type="match status" value="1"/>
</dbReference>
<dbReference type="Gene3D" id="3.40.50.2300">
    <property type="match status" value="1"/>
</dbReference>
<dbReference type="SUPFAM" id="SSF141868">
    <property type="entry name" value="EAL domain-like"/>
    <property type="match status" value="1"/>
</dbReference>
<protein>
    <submittedName>
        <fullName evidence="5">EAL domain-containing protein</fullName>
    </submittedName>
</protein>
<dbReference type="SUPFAM" id="SSF55073">
    <property type="entry name" value="Nucleotide cyclase"/>
    <property type="match status" value="1"/>
</dbReference>
<proteinExistence type="predicted"/>
<dbReference type="InterPro" id="IPR035919">
    <property type="entry name" value="EAL_sf"/>
</dbReference>
<evidence type="ECO:0000259" key="4">
    <source>
        <dbReference type="PROSITE" id="PS50887"/>
    </source>
</evidence>
<reference evidence="5" key="1">
    <citation type="submission" date="2021-03" db="EMBL/GenBank/DDBJ databases">
        <title>Description of Psychrosphaera ytuae sp. nov. isolated from deep sea sediment of South China Sea.</title>
        <authorList>
            <person name="Zhang J."/>
            <person name="Xu X.-D."/>
        </authorList>
    </citation>
    <scope>NUCLEOTIDE SEQUENCE</scope>
    <source>
        <strain evidence="5">MTZ26</strain>
    </source>
</reference>
<dbReference type="SMART" id="SM00052">
    <property type="entry name" value="EAL"/>
    <property type="match status" value="1"/>
</dbReference>
<dbReference type="GO" id="GO:0000160">
    <property type="term" value="P:phosphorelay signal transduction system"/>
    <property type="evidence" value="ECO:0007669"/>
    <property type="project" value="InterPro"/>
</dbReference>
<dbReference type="InterPro" id="IPR050706">
    <property type="entry name" value="Cyclic-di-GMP_PDE-like"/>
</dbReference>
<dbReference type="InterPro" id="IPR001633">
    <property type="entry name" value="EAL_dom"/>
</dbReference>
<dbReference type="InterPro" id="IPR043128">
    <property type="entry name" value="Rev_trsase/Diguanyl_cyclase"/>
</dbReference>
<dbReference type="Pfam" id="PF11849">
    <property type="entry name" value="DUF3369"/>
    <property type="match status" value="1"/>
</dbReference>
<dbReference type="CDD" id="cd01948">
    <property type="entry name" value="EAL"/>
    <property type="match status" value="1"/>
</dbReference>
<dbReference type="Proteomes" id="UP000682739">
    <property type="component" value="Chromosome"/>
</dbReference>
<dbReference type="InterPro" id="IPR011006">
    <property type="entry name" value="CheY-like_superfamily"/>
</dbReference>
<dbReference type="SMART" id="SM00448">
    <property type="entry name" value="REC"/>
    <property type="match status" value="1"/>
</dbReference>
<feature type="domain" description="Response regulatory" evidence="2">
    <location>
        <begin position="35"/>
        <end position="159"/>
    </location>
</feature>
<dbReference type="InterPro" id="IPR001789">
    <property type="entry name" value="Sig_transdc_resp-reg_receiver"/>
</dbReference>
<dbReference type="PROSITE" id="PS50883">
    <property type="entry name" value="EAL"/>
    <property type="match status" value="1"/>
</dbReference>
<dbReference type="CDD" id="cd01949">
    <property type="entry name" value="GGDEF"/>
    <property type="match status" value="1"/>
</dbReference>
<accession>A0A975D9S7</accession>
<dbReference type="Gene3D" id="3.20.20.450">
    <property type="entry name" value="EAL domain"/>
    <property type="match status" value="1"/>
</dbReference>
<feature type="domain" description="EAL" evidence="3">
    <location>
        <begin position="489"/>
        <end position="742"/>
    </location>
</feature>
<evidence type="ECO:0000256" key="1">
    <source>
        <dbReference type="PROSITE-ProRule" id="PRU00169"/>
    </source>
</evidence>
<keyword evidence="1" id="KW-0597">Phosphoprotein</keyword>
<dbReference type="KEGG" id="psym:J1N51_10500"/>
<dbReference type="GO" id="GO:0071111">
    <property type="term" value="F:cyclic-guanylate-specific phosphodiesterase activity"/>
    <property type="evidence" value="ECO:0007669"/>
    <property type="project" value="InterPro"/>
</dbReference>
<evidence type="ECO:0000259" key="3">
    <source>
        <dbReference type="PROSITE" id="PS50883"/>
    </source>
</evidence>
<evidence type="ECO:0000313" key="5">
    <source>
        <dbReference type="EMBL" id="QTH63167.1"/>
    </source>
</evidence>
<dbReference type="RefSeq" id="WP_208831112.1">
    <property type="nucleotide sequence ID" value="NZ_CP072110.1"/>
</dbReference>
<keyword evidence="6" id="KW-1185">Reference proteome</keyword>
<evidence type="ECO:0000259" key="2">
    <source>
        <dbReference type="PROSITE" id="PS50110"/>
    </source>
</evidence>
<dbReference type="Gene3D" id="3.30.70.270">
    <property type="match status" value="1"/>
</dbReference>
<dbReference type="EMBL" id="CP072110">
    <property type="protein sequence ID" value="QTH63167.1"/>
    <property type="molecule type" value="Genomic_DNA"/>
</dbReference>
<dbReference type="InterPro" id="IPR021800">
    <property type="entry name" value="DUF3369"/>
</dbReference>
<dbReference type="SMART" id="SM00267">
    <property type="entry name" value="GGDEF"/>
    <property type="match status" value="1"/>
</dbReference>
<dbReference type="PROSITE" id="PS50110">
    <property type="entry name" value="RESPONSE_REGULATORY"/>
    <property type="match status" value="1"/>
</dbReference>
<feature type="domain" description="GGDEF" evidence="4">
    <location>
        <begin position="353"/>
        <end position="480"/>
    </location>
</feature>
<dbReference type="PANTHER" id="PTHR33121:SF70">
    <property type="entry name" value="SIGNALING PROTEIN YKOW"/>
    <property type="match status" value="1"/>
</dbReference>